<evidence type="ECO:0000256" key="2">
    <source>
        <dbReference type="SAM" id="SignalP"/>
    </source>
</evidence>
<dbReference type="Gene3D" id="3.30.830.10">
    <property type="entry name" value="Metalloenzyme, LuxS/M16 peptidase-like"/>
    <property type="match status" value="2"/>
</dbReference>
<dbReference type="EMBL" id="MUYU01000009">
    <property type="protein sequence ID" value="OOS24638.1"/>
    <property type="molecule type" value="Genomic_DNA"/>
</dbReference>
<organism evidence="5 6">
    <name type="scientific">Moraxella pluranimalium</name>
    <dbReference type="NCBI Taxonomy" id="470453"/>
    <lineage>
        <taxon>Bacteria</taxon>
        <taxon>Pseudomonadati</taxon>
        <taxon>Pseudomonadota</taxon>
        <taxon>Gammaproteobacteria</taxon>
        <taxon>Moraxellales</taxon>
        <taxon>Moraxellaceae</taxon>
        <taxon>Moraxella</taxon>
    </lineage>
</organism>
<feature type="domain" description="Peptidase M16 N-terminal" evidence="3">
    <location>
        <begin position="57"/>
        <end position="202"/>
    </location>
</feature>
<dbReference type="InterPro" id="IPR007863">
    <property type="entry name" value="Peptidase_M16_C"/>
</dbReference>
<comment type="caution">
    <text evidence="5">The sequence shown here is derived from an EMBL/GenBank/DDBJ whole genome shotgun (WGS) entry which is preliminary data.</text>
</comment>
<dbReference type="GO" id="GO:0046872">
    <property type="term" value="F:metal ion binding"/>
    <property type="evidence" value="ECO:0007669"/>
    <property type="project" value="InterPro"/>
</dbReference>
<comment type="similarity">
    <text evidence="1">Belongs to the peptidase M16 family.</text>
</comment>
<evidence type="ECO:0000313" key="6">
    <source>
        <dbReference type="Proteomes" id="UP000189800"/>
    </source>
</evidence>
<gene>
    <name evidence="5" type="ORF">B0680_04205</name>
</gene>
<dbReference type="InterPro" id="IPR050361">
    <property type="entry name" value="MPP/UQCRC_Complex"/>
</dbReference>
<accession>A0A1T0CQK0</accession>
<evidence type="ECO:0000259" key="4">
    <source>
        <dbReference type="Pfam" id="PF05193"/>
    </source>
</evidence>
<dbReference type="Pfam" id="PF00675">
    <property type="entry name" value="Peptidase_M16"/>
    <property type="match status" value="1"/>
</dbReference>
<dbReference type="PANTHER" id="PTHR11851">
    <property type="entry name" value="METALLOPROTEASE"/>
    <property type="match status" value="1"/>
</dbReference>
<dbReference type="Proteomes" id="UP000189800">
    <property type="component" value="Unassembled WGS sequence"/>
</dbReference>
<proteinExistence type="inferred from homology"/>
<reference evidence="5 6" key="1">
    <citation type="submission" date="2017-02" db="EMBL/GenBank/DDBJ databases">
        <title>Draft genome sequence of Moraxella pluranimalium CCUG 54913T type strain.</title>
        <authorList>
            <person name="Salva-Serra F."/>
            <person name="Engstrom-Jakobsson H."/>
            <person name="Thorell K."/>
            <person name="Jaen-Luchoro D."/>
            <person name="Gonzales-Siles L."/>
            <person name="Karlsson R."/>
            <person name="Yazdan S."/>
            <person name="Boulund F."/>
            <person name="Johnning A."/>
            <person name="Engstrand L."/>
            <person name="Kristiansson E."/>
            <person name="Moore E."/>
        </authorList>
    </citation>
    <scope>NUCLEOTIDE SEQUENCE [LARGE SCALE GENOMIC DNA]</scope>
    <source>
        <strain evidence="5 6">CCUG 54913</strain>
    </source>
</reference>
<evidence type="ECO:0000256" key="1">
    <source>
        <dbReference type="ARBA" id="ARBA00007261"/>
    </source>
</evidence>
<dbReference type="PANTHER" id="PTHR11851:SF49">
    <property type="entry name" value="MITOCHONDRIAL-PROCESSING PEPTIDASE SUBUNIT ALPHA"/>
    <property type="match status" value="1"/>
</dbReference>
<dbReference type="RefSeq" id="WP_078253805.1">
    <property type="nucleotide sequence ID" value="NZ_MUYU01000009.1"/>
</dbReference>
<dbReference type="PROSITE" id="PS51257">
    <property type="entry name" value="PROKAR_LIPOPROTEIN"/>
    <property type="match status" value="1"/>
</dbReference>
<feature type="signal peptide" evidence="2">
    <location>
        <begin position="1"/>
        <end position="23"/>
    </location>
</feature>
<evidence type="ECO:0000259" key="3">
    <source>
        <dbReference type="Pfam" id="PF00675"/>
    </source>
</evidence>
<feature type="chain" id="PRO_5013024064" evidence="2">
    <location>
        <begin position="24"/>
        <end position="465"/>
    </location>
</feature>
<dbReference type="OrthoDB" id="9811314at2"/>
<dbReference type="SUPFAM" id="SSF63411">
    <property type="entry name" value="LuxS/MPP-like metallohydrolase"/>
    <property type="match status" value="2"/>
</dbReference>
<feature type="domain" description="Peptidase M16 C-terminal" evidence="4">
    <location>
        <begin position="212"/>
        <end position="394"/>
    </location>
</feature>
<name>A0A1T0CQK0_9GAMM</name>
<evidence type="ECO:0000313" key="5">
    <source>
        <dbReference type="EMBL" id="OOS24638.1"/>
    </source>
</evidence>
<dbReference type="Pfam" id="PF05193">
    <property type="entry name" value="Peptidase_M16_C"/>
    <property type="match status" value="1"/>
</dbReference>
<protein>
    <submittedName>
        <fullName evidence="5">Peptidase M16</fullName>
    </submittedName>
</protein>
<dbReference type="InterPro" id="IPR011249">
    <property type="entry name" value="Metalloenz_LuxS/M16"/>
</dbReference>
<sequence>MKFAKLSLIIASMLSISACQSIKATPNLPSQATAKAPTSTAHEAGDVFSTTLDNGLRVIIKKDTRAPIVMTQIWYDVGSSDEPVGKGGISHFLEHMMFKDAKGISHDDYQRLISHFGGTTNAFTSNDYTAYYESLPANQFPLALQIEANRMANLILKDSEVATEKEVIKEERRLRTDDNPLAKAYEEFLKTSMPDAPQGRPIIGSMADIDGITTSDLQAWYHQWYAPNNAVLVLVGDIEPATAMPWVHKYFDKLTPSALPQRVSLTQPSHRGYTQTTSHQSVQVPSLIMGFNVPTLGSDKSAQDAYALSLFSDVADGGLSARFESNLIRKKNLLNSVGISYSMIGKGDKLFVITATPKDGVSLQDAEQAILDEITAIYQEQISDSELARGQANLLSGLIFGNDSVANQAITLGSLASQNLPIDTLDTLPAKLATISKDDIKRVGKHYLTKDNLTTMYVLPQTKSD</sequence>
<keyword evidence="2" id="KW-0732">Signal</keyword>
<dbReference type="STRING" id="470453.B0680_04205"/>
<keyword evidence="6" id="KW-1185">Reference proteome</keyword>
<dbReference type="InterPro" id="IPR011765">
    <property type="entry name" value="Pept_M16_N"/>
</dbReference>
<dbReference type="AlphaFoldDB" id="A0A1T0CQK0"/>